<dbReference type="GO" id="GO:0003676">
    <property type="term" value="F:nucleic acid binding"/>
    <property type="evidence" value="ECO:0007669"/>
    <property type="project" value="InterPro"/>
</dbReference>
<organism evidence="1 2">
    <name type="scientific">Trichuris trichiura</name>
    <name type="common">Whipworm</name>
    <name type="synonym">Trichocephalus trichiurus</name>
    <dbReference type="NCBI Taxonomy" id="36087"/>
    <lineage>
        <taxon>Eukaryota</taxon>
        <taxon>Metazoa</taxon>
        <taxon>Ecdysozoa</taxon>
        <taxon>Nematoda</taxon>
        <taxon>Enoplea</taxon>
        <taxon>Dorylaimia</taxon>
        <taxon>Trichinellida</taxon>
        <taxon>Trichuridae</taxon>
        <taxon>Trichuris</taxon>
    </lineage>
</organism>
<dbReference type="Proteomes" id="UP000030665">
    <property type="component" value="Unassembled WGS sequence"/>
</dbReference>
<evidence type="ECO:0000313" key="2">
    <source>
        <dbReference type="Proteomes" id="UP000030665"/>
    </source>
</evidence>
<reference evidence="1" key="1">
    <citation type="submission" date="2014-01" db="EMBL/GenBank/DDBJ databases">
        <authorList>
            <person name="Aslett M."/>
        </authorList>
    </citation>
    <scope>NUCLEOTIDE SEQUENCE</scope>
</reference>
<dbReference type="InterPro" id="IPR012337">
    <property type="entry name" value="RNaseH-like_sf"/>
</dbReference>
<dbReference type="OrthoDB" id="8019190at2759"/>
<dbReference type="SUPFAM" id="SSF53098">
    <property type="entry name" value="Ribonuclease H-like"/>
    <property type="match status" value="1"/>
</dbReference>
<name>A0A077Z7W5_TRITR</name>
<proteinExistence type="predicted"/>
<gene>
    <name evidence="1" type="ORF">TTRE_0000458201</name>
</gene>
<evidence type="ECO:0000313" key="1">
    <source>
        <dbReference type="EMBL" id="CDW56306.1"/>
    </source>
</evidence>
<dbReference type="PANTHER" id="PTHR47331:SF1">
    <property type="entry name" value="GAG-LIKE PROTEIN"/>
    <property type="match status" value="1"/>
</dbReference>
<dbReference type="InterPro" id="IPR036397">
    <property type="entry name" value="RNaseH_sf"/>
</dbReference>
<keyword evidence="2" id="KW-1185">Reference proteome</keyword>
<evidence type="ECO:0008006" key="3">
    <source>
        <dbReference type="Google" id="ProtNLM"/>
    </source>
</evidence>
<dbReference type="AlphaFoldDB" id="A0A077Z7W5"/>
<protein>
    <recommendedName>
        <fullName evidence="3">Integrase catalytic domain-containing protein</fullName>
    </recommendedName>
</protein>
<dbReference type="Gene3D" id="3.30.420.10">
    <property type="entry name" value="Ribonuclease H-like superfamily/Ribonuclease H"/>
    <property type="match status" value="1"/>
</dbReference>
<dbReference type="STRING" id="36087.A0A077Z7W5"/>
<sequence length="297" mass="33546">MFRAVRIPPAISLEIDGPSFLRLDAHCWPKSGCQLSPNSNVLEEVVVTCTVFESPENVVLSLICRCRIPPHGVPRNWCVREVQESCFTEEQRRLQSSDRVLTSSRLLHLKPFVHSEGFIRVGDRLKRANIKFVARHAPILPSRYALAALVIGGTHELTFMPVHQAVRRVTDQCVVCRRYLSRAPIVPMAALLECLVNCPSVPFTHVGLDSVGPIFMFVRRSQEKRWVTTFVYLASRAVHLDVCHSLNVSSFLSAFRRFTSRRGPPGECYSDNGQNLLAGHQALFESNLPTYTLIRIR</sequence>
<reference evidence="1" key="2">
    <citation type="submission" date="2014-03" db="EMBL/GenBank/DDBJ databases">
        <title>The whipworm genome and dual-species transcriptomics of an intimate host-pathogen interaction.</title>
        <authorList>
            <person name="Foth B.J."/>
            <person name="Tsai I.J."/>
            <person name="Reid A.J."/>
            <person name="Bancroft A.J."/>
            <person name="Nichol S."/>
            <person name="Tracey A."/>
            <person name="Holroyd N."/>
            <person name="Cotton J.A."/>
            <person name="Stanley E.J."/>
            <person name="Zarowiecki M."/>
            <person name="Liu J.Z."/>
            <person name="Huckvale T."/>
            <person name="Cooper P.J."/>
            <person name="Grencis R.K."/>
            <person name="Berriman M."/>
        </authorList>
    </citation>
    <scope>NUCLEOTIDE SEQUENCE [LARGE SCALE GENOMIC DNA]</scope>
</reference>
<accession>A0A077Z7W5</accession>
<dbReference type="EMBL" id="HG806026">
    <property type="protein sequence ID" value="CDW56306.1"/>
    <property type="molecule type" value="Genomic_DNA"/>
</dbReference>
<dbReference type="PANTHER" id="PTHR47331">
    <property type="entry name" value="PHD-TYPE DOMAIN-CONTAINING PROTEIN"/>
    <property type="match status" value="1"/>
</dbReference>